<evidence type="ECO:0000313" key="7">
    <source>
        <dbReference type="EMBL" id="GGO66605.1"/>
    </source>
</evidence>
<dbReference type="InterPro" id="IPR015813">
    <property type="entry name" value="Pyrv/PenolPyrv_kinase-like_dom"/>
</dbReference>
<feature type="binding site" evidence="5">
    <location>
        <position position="127"/>
    </location>
    <ligand>
        <name>Mg(2+)</name>
        <dbReference type="ChEBI" id="CHEBI:18420"/>
    </ligand>
</feature>
<comment type="cofactor">
    <cofactor evidence="1">
        <name>Mg(2+)</name>
        <dbReference type="ChEBI" id="CHEBI:18420"/>
    </cofactor>
</comment>
<gene>
    <name evidence="7" type="ORF">GCM10012289_21020</name>
</gene>
<proteinExistence type="predicted"/>
<keyword evidence="2 5" id="KW-0479">Metal-binding</keyword>
<dbReference type="GO" id="GO:0006107">
    <property type="term" value="P:oxaloacetate metabolic process"/>
    <property type="evidence" value="ECO:0007669"/>
    <property type="project" value="TreeGrafter"/>
</dbReference>
<dbReference type="GO" id="GO:0000287">
    <property type="term" value="F:magnesium ion binding"/>
    <property type="evidence" value="ECO:0007669"/>
    <property type="project" value="TreeGrafter"/>
</dbReference>
<accession>A0A917YTY4</accession>
<evidence type="ECO:0000256" key="4">
    <source>
        <dbReference type="PIRSR" id="PIRSR015582-1"/>
    </source>
</evidence>
<keyword evidence="3 5" id="KW-0460">Magnesium</keyword>
<dbReference type="PIRSF" id="PIRSF015582">
    <property type="entry name" value="Cit_lyase_B"/>
    <property type="match status" value="1"/>
</dbReference>
<feature type="binding site" evidence="4">
    <location>
        <position position="71"/>
    </location>
    <ligand>
        <name>substrate</name>
    </ligand>
</feature>
<feature type="binding site" evidence="4">
    <location>
        <position position="127"/>
    </location>
    <ligand>
        <name>substrate</name>
    </ligand>
</feature>
<evidence type="ECO:0000259" key="6">
    <source>
        <dbReference type="Pfam" id="PF03328"/>
    </source>
</evidence>
<dbReference type="Gene3D" id="3.20.20.60">
    <property type="entry name" value="Phosphoenolpyruvate-binding domains"/>
    <property type="match status" value="1"/>
</dbReference>
<evidence type="ECO:0000313" key="8">
    <source>
        <dbReference type="Proteomes" id="UP000646523"/>
    </source>
</evidence>
<dbReference type="Proteomes" id="UP000646523">
    <property type="component" value="Unassembled WGS sequence"/>
</dbReference>
<protein>
    <submittedName>
        <fullName evidence="7">CoA ester lyase</fullName>
    </submittedName>
</protein>
<dbReference type="InterPro" id="IPR040442">
    <property type="entry name" value="Pyrv_kinase-like_dom_sf"/>
</dbReference>
<evidence type="ECO:0000256" key="2">
    <source>
        <dbReference type="ARBA" id="ARBA00022723"/>
    </source>
</evidence>
<evidence type="ECO:0000256" key="5">
    <source>
        <dbReference type="PIRSR" id="PIRSR015582-2"/>
    </source>
</evidence>
<feature type="binding site" evidence="5">
    <location>
        <position position="153"/>
    </location>
    <ligand>
        <name>Mg(2+)</name>
        <dbReference type="ChEBI" id="CHEBI:18420"/>
    </ligand>
</feature>
<dbReference type="PANTHER" id="PTHR32308">
    <property type="entry name" value="LYASE BETA SUBUNIT, PUTATIVE (AFU_ORTHOLOGUE AFUA_4G13030)-RELATED"/>
    <property type="match status" value="1"/>
</dbReference>
<name>A0A917YTY4_9ACTN</name>
<dbReference type="AlphaFoldDB" id="A0A917YTY4"/>
<keyword evidence="7" id="KW-0456">Lyase</keyword>
<reference evidence="7" key="1">
    <citation type="journal article" date="2014" name="Int. J. Syst. Evol. Microbiol.">
        <title>Complete genome sequence of Corynebacterium casei LMG S-19264T (=DSM 44701T), isolated from a smear-ripened cheese.</title>
        <authorList>
            <consortium name="US DOE Joint Genome Institute (JGI-PGF)"/>
            <person name="Walter F."/>
            <person name="Albersmeier A."/>
            <person name="Kalinowski J."/>
            <person name="Ruckert C."/>
        </authorList>
    </citation>
    <scope>NUCLEOTIDE SEQUENCE</scope>
    <source>
        <strain evidence="7">CGMCC 4.7368</strain>
    </source>
</reference>
<dbReference type="PANTHER" id="PTHR32308:SF10">
    <property type="entry name" value="CITRATE LYASE SUBUNIT BETA"/>
    <property type="match status" value="1"/>
</dbReference>
<keyword evidence="8" id="KW-1185">Reference proteome</keyword>
<dbReference type="RefSeq" id="WP_189123818.1">
    <property type="nucleotide sequence ID" value="NZ_BMNH01000004.1"/>
</dbReference>
<dbReference type="InterPro" id="IPR011206">
    <property type="entry name" value="Citrate_lyase_beta/mcl1/mcl2"/>
</dbReference>
<evidence type="ECO:0000256" key="1">
    <source>
        <dbReference type="ARBA" id="ARBA00001946"/>
    </source>
</evidence>
<comment type="caution">
    <text evidence="7">The sequence shown here is derived from an EMBL/GenBank/DDBJ whole genome shotgun (WGS) entry which is preliminary data.</text>
</comment>
<dbReference type="EMBL" id="BMNH01000004">
    <property type="protein sequence ID" value="GGO66605.1"/>
    <property type="molecule type" value="Genomic_DNA"/>
</dbReference>
<evidence type="ECO:0000256" key="3">
    <source>
        <dbReference type="ARBA" id="ARBA00022842"/>
    </source>
</evidence>
<dbReference type="Pfam" id="PF03328">
    <property type="entry name" value="HpcH_HpaI"/>
    <property type="match status" value="1"/>
</dbReference>
<reference evidence="7" key="2">
    <citation type="submission" date="2020-09" db="EMBL/GenBank/DDBJ databases">
        <authorList>
            <person name="Sun Q."/>
            <person name="Zhou Y."/>
        </authorList>
    </citation>
    <scope>NUCLEOTIDE SEQUENCE</scope>
    <source>
        <strain evidence="7">CGMCC 4.7368</strain>
    </source>
</reference>
<organism evidence="7 8">
    <name type="scientific">Nonomuraea cavernae</name>
    <dbReference type="NCBI Taxonomy" id="2045107"/>
    <lineage>
        <taxon>Bacteria</taxon>
        <taxon>Bacillati</taxon>
        <taxon>Actinomycetota</taxon>
        <taxon>Actinomycetes</taxon>
        <taxon>Streptosporangiales</taxon>
        <taxon>Streptosporangiaceae</taxon>
        <taxon>Nonomuraea</taxon>
    </lineage>
</organism>
<sequence length="291" mass="30192">MSLAGALPRSYLFVPGDAPDKLAKALGRGADALIVDLEDAVPPEGKEAARRAVVAWLRSGLDTGGAQLWVRVNSGHLRVPDVRELAGIPALTGLVLAKAEDAADVTTVAELLAASGDDDTLVMPLLETAGSILDAREIARAPRVHRLQIGEVDLTADAGLLPGPDEAELAWPRSMVVLASAAAGIDPPVGPVSRLTSDPEALTLSTERVRRQGFVGRACIHPAQLPIVHQVFTPSAAEIAEAREVLAAFDRASAAGSGVVLDSQGRMLDAAVIRLARRTLGTASGESISTK</sequence>
<dbReference type="InterPro" id="IPR005000">
    <property type="entry name" value="Aldolase/citrate-lyase_domain"/>
</dbReference>
<dbReference type="SUPFAM" id="SSF51621">
    <property type="entry name" value="Phosphoenolpyruvate/pyruvate domain"/>
    <property type="match status" value="1"/>
</dbReference>
<feature type="domain" description="HpcH/HpaI aldolase/citrate lyase" evidence="6">
    <location>
        <begin position="9"/>
        <end position="222"/>
    </location>
</feature>
<dbReference type="GO" id="GO:0016829">
    <property type="term" value="F:lyase activity"/>
    <property type="evidence" value="ECO:0007669"/>
    <property type="project" value="UniProtKB-KW"/>
</dbReference>